<feature type="transmembrane region" description="Helical" evidence="8">
    <location>
        <begin position="351"/>
        <end position="369"/>
    </location>
</feature>
<dbReference type="VEuPathDB" id="FungiDB:LELG_03815"/>
<evidence type="ECO:0000256" key="3">
    <source>
        <dbReference type="ARBA" id="ARBA00022448"/>
    </source>
</evidence>
<dbReference type="HOGENOM" id="CLU_009020_4_1_1"/>
<feature type="transmembrane region" description="Helical" evidence="8">
    <location>
        <begin position="269"/>
        <end position="290"/>
    </location>
</feature>
<sequence>MAPSTTITKNSYTSLAQNEELNLDLDPSGSLGTDSTVFPEQLHRRSHETVHPHYKNGATGKYQGQDAGDEFELETLNNLDYEVNINGNDNSDNDEDGGLIHDSITNPFDSINDGTSNMKMAFMNMTNSILGAGIIGQPLAFKNSGFLGGILVMILLTVLIDWTLCLIVKNLILAQHSKSYQDTVNYCFGMWGKIVLLVAISSFAYGGCMAFCVIIGDTIPHVLKAFIPELITSGSMLWLFQRNTIIVLFTACISYPLSLNRDISKLAKASAFALFGMLVIVVLTVARAPFISPTLRGAISTHEWFFNYNIFQGISVISFALVCHHNTMFIYNSMKNASLAKFTKLTHMSCMISMVFCMIMGLNGFLNFGNLTMGNILNNFKSTDNWINVARFCFGLNMLTTFPLEIFVVRDVIKDILLTRKARRQEGVTSASELELSTRQHFFITTILVFSSMSVSLFTCNLGMILELIGATSASLMAYIIPPMCYYRLSWMQIDWKTSTSLERKRFILHKALPSVGCIVFGFAVMFISSAMTIRDALKNGDGNGHCVID</sequence>
<feature type="domain" description="Amino acid transporter transmembrane" evidence="9">
    <location>
        <begin position="115"/>
        <end position="534"/>
    </location>
</feature>
<feature type="transmembrane region" description="Helical" evidence="8">
    <location>
        <begin position="465"/>
        <end position="487"/>
    </location>
</feature>
<dbReference type="FunCoup" id="A5E2H8">
    <property type="interactions" value="109"/>
</dbReference>
<evidence type="ECO:0000256" key="8">
    <source>
        <dbReference type="SAM" id="Phobius"/>
    </source>
</evidence>
<keyword evidence="7 8" id="KW-0472">Membrane</keyword>
<dbReference type="PANTHER" id="PTHR22950">
    <property type="entry name" value="AMINO ACID TRANSPORTER"/>
    <property type="match status" value="1"/>
</dbReference>
<keyword evidence="5" id="KW-0029">Amino-acid transport</keyword>
<evidence type="ECO:0000256" key="1">
    <source>
        <dbReference type="ARBA" id="ARBA00004141"/>
    </source>
</evidence>
<dbReference type="PANTHER" id="PTHR22950:SF458">
    <property type="entry name" value="SODIUM-COUPLED NEUTRAL AMINO ACID TRANSPORTER 11-RELATED"/>
    <property type="match status" value="1"/>
</dbReference>
<keyword evidence="6 8" id="KW-1133">Transmembrane helix</keyword>
<dbReference type="OMA" id="INICAAM"/>
<dbReference type="AlphaFoldDB" id="A5E2H8"/>
<evidence type="ECO:0000313" key="11">
    <source>
        <dbReference type="Proteomes" id="UP000001996"/>
    </source>
</evidence>
<feature type="transmembrane region" description="Helical" evidence="8">
    <location>
        <begin position="146"/>
        <end position="173"/>
    </location>
</feature>
<dbReference type="Pfam" id="PF01490">
    <property type="entry name" value="Aa_trans"/>
    <property type="match status" value="1"/>
</dbReference>
<protein>
    <submittedName>
        <fullName evidence="10">Vacuolar amino acid transporter 2</fullName>
    </submittedName>
</protein>
<evidence type="ECO:0000259" key="9">
    <source>
        <dbReference type="Pfam" id="PF01490"/>
    </source>
</evidence>
<evidence type="ECO:0000313" key="10">
    <source>
        <dbReference type="EMBL" id="EDK45636.1"/>
    </source>
</evidence>
<gene>
    <name evidence="10" type="ORF">LELG_03815</name>
</gene>
<feature type="transmembrane region" description="Helical" evidence="8">
    <location>
        <begin position="442"/>
        <end position="459"/>
    </location>
</feature>
<dbReference type="OrthoDB" id="28208at2759"/>
<keyword evidence="3" id="KW-0813">Transport</keyword>
<comment type="subcellular location">
    <subcellularLocation>
        <location evidence="1">Membrane</location>
        <topology evidence="1">Multi-pass membrane protein</topology>
    </subcellularLocation>
</comment>
<evidence type="ECO:0000256" key="5">
    <source>
        <dbReference type="ARBA" id="ARBA00022970"/>
    </source>
</evidence>
<dbReference type="GO" id="GO:0016020">
    <property type="term" value="C:membrane"/>
    <property type="evidence" value="ECO:0007669"/>
    <property type="project" value="UniProtKB-SubCell"/>
</dbReference>
<keyword evidence="11" id="KW-1185">Reference proteome</keyword>
<dbReference type="GO" id="GO:0005783">
    <property type="term" value="C:endoplasmic reticulum"/>
    <property type="evidence" value="ECO:0007669"/>
    <property type="project" value="EnsemblFungi"/>
</dbReference>
<proteinExistence type="inferred from homology"/>
<feature type="transmembrane region" description="Helical" evidence="8">
    <location>
        <begin position="194"/>
        <end position="216"/>
    </location>
</feature>
<keyword evidence="4 8" id="KW-0812">Transmembrane</keyword>
<dbReference type="GO" id="GO:0015179">
    <property type="term" value="F:L-amino acid transmembrane transporter activity"/>
    <property type="evidence" value="ECO:0007669"/>
    <property type="project" value="TreeGrafter"/>
</dbReference>
<dbReference type="Proteomes" id="UP000001996">
    <property type="component" value="Unassembled WGS sequence"/>
</dbReference>
<evidence type="ECO:0000256" key="6">
    <source>
        <dbReference type="ARBA" id="ARBA00022989"/>
    </source>
</evidence>
<dbReference type="KEGG" id="lel:PVL30_004637"/>
<dbReference type="GeneID" id="5232197"/>
<accession>A5E2H8</accession>
<feature type="transmembrane region" description="Helical" evidence="8">
    <location>
        <begin position="236"/>
        <end position="257"/>
    </location>
</feature>
<dbReference type="InParanoid" id="A5E2H8"/>
<feature type="transmembrane region" description="Helical" evidence="8">
    <location>
        <begin position="389"/>
        <end position="413"/>
    </location>
</feature>
<name>A5E2H8_LODEL</name>
<dbReference type="STRING" id="379508.A5E2H8"/>
<evidence type="ECO:0000256" key="2">
    <source>
        <dbReference type="ARBA" id="ARBA00008066"/>
    </source>
</evidence>
<feature type="transmembrane region" description="Helical" evidence="8">
    <location>
        <begin position="310"/>
        <end position="331"/>
    </location>
</feature>
<evidence type="ECO:0000256" key="7">
    <source>
        <dbReference type="ARBA" id="ARBA00023136"/>
    </source>
</evidence>
<dbReference type="eggNOG" id="KOG1305">
    <property type="taxonomic scope" value="Eukaryota"/>
</dbReference>
<dbReference type="InterPro" id="IPR013057">
    <property type="entry name" value="AA_transpt_TM"/>
</dbReference>
<dbReference type="EMBL" id="CH981528">
    <property type="protein sequence ID" value="EDK45636.1"/>
    <property type="molecule type" value="Genomic_DNA"/>
</dbReference>
<comment type="similarity">
    <text evidence="2">Belongs to the amino acid/polyamine transporter 2 family.</text>
</comment>
<feature type="transmembrane region" description="Helical" evidence="8">
    <location>
        <begin position="508"/>
        <end position="528"/>
    </location>
</feature>
<organism evidence="10 11">
    <name type="scientific">Lodderomyces elongisporus (strain ATCC 11503 / CBS 2605 / JCM 1781 / NBRC 1676 / NRRL YB-4239)</name>
    <name type="common">Yeast</name>
    <name type="synonym">Saccharomyces elongisporus</name>
    <dbReference type="NCBI Taxonomy" id="379508"/>
    <lineage>
        <taxon>Eukaryota</taxon>
        <taxon>Fungi</taxon>
        <taxon>Dikarya</taxon>
        <taxon>Ascomycota</taxon>
        <taxon>Saccharomycotina</taxon>
        <taxon>Pichiomycetes</taxon>
        <taxon>Debaryomycetaceae</taxon>
        <taxon>Candida/Lodderomyces clade</taxon>
        <taxon>Lodderomyces</taxon>
    </lineage>
</organism>
<evidence type="ECO:0000256" key="4">
    <source>
        <dbReference type="ARBA" id="ARBA00022692"/>
    </source>
</evidence>
<feature type="transmembrane region" description="Helical" evidence="8">
    <location>
        <begin position="121"/>
        <end position="140"/>
    </location>
</feature>
<reference evidence="10 11" key="1">
    <citation type="journal article" date="2009" name="Nature">
        <title>Evolution of pathogenicity and sexual reproduction in eight Candida genomes.</title>
        <authorList>
            <person name="Butler G."/>
            <person name="Rasmussen M.D."/>
            <person name="Lin M.F."/>
            <person name="Santos M.A."/>
            <person name="Sakthikumar S."/>
            <person name="Munro C.A."/>
            <person name="Rheinbay E."/>
            <person name="Grabherr M."/>
            <person name="Forche A."/>
            <person name="Reedy J.L."/>
            <person name="Agrafioti I."/>
            <person name="Arnaud M.B."/>
            <person name="Bates S."/>
            <person name="Brown A.J."/>
            <person name="Brunke S."/>
            <person name="Costanzo M.C."/>
            <person name="Fitzpatrick D.A."/>
            <person name="de Groot P.W."/>
            <person name="Harris D."/>
            <person name="Hoyer L.L."/>
            <person name="Hube B."/>
            <person name="Klis F.M."/>
            <person name="Kodira C."/>
            <person name="Lennard N."/>
            <person name="Logue M.E."/>
            <person name="Martin R."/>
            <person name="Neiman A.M."/>
            <person name="Nikolaou E."/>
            <person name="Quail M.A."/>
            <person name="Quinn J."/>
            <person name="Santos M.C."/>
            <person name="Schmitzberger F.F."/>
            <person name="Sherlock G."/>
            <person name="Shah P."/>
            <person name="Silverstein K.A."/>
            <person name="Skrzypek M.S."/>
            <person name="Soll D."/>
            <person name="Staggs R."/>
            <person name="Stansfield I."/>
            <person name="Stumpf M.P."/>
            <person name="Sudbery P.E."/>
            <person name="Srikantha T."/>
            <person name="Zeng Q."/>
            <person name="Berman J."/>
            <person name="Berriman M."/>
            <person name="Heitman J."/>
            <person name="Gow N.A."/>
            <person name="Lorenz M.C."/>
            <person name="Birren B.W."/>
            <person name="Kellis M."/>
            <person name="Cuomo C.A."/>
        </authorList>
    </citation>
    <scope>NUCLEOTIDE SEQUENCE [LARGE SCALE GENOMIC DNA]</scope>
    <source>
        <strain evidence="11">ATCC 11503 / BCRC 21390 / CBS 2605 / JCM 1781 / NBRC 1676 / NRRL YB-4239</strain>
    </source>
</reference>